<dbReference type="Gene3D" id="3.40.930.10">
    <property type="entry name" value="Mannitol-specific EII, Chain A"/>
    <property type="match status" value="1"/>
</dbReference>
<dbReference type="GO" id="GO:0005737">
    <property type="term" value="C:cytoplasm"/>
    <property type="evidence" value="ECO:0007669"/>
    <property type="project" value="UniProtKB-SubCell"/>
</dbReference>
<keyword evidence="9" id="KW-1185">Reference proteome</keyword>
<evidence type="ECO:0000256" key="2">
    <source>
        <dbReference type="ARBA" id="ARBA00022448"/>
    </source>
</evidence>
<dbReference type="EMBL" id="OBDZ01000004">
    <property type="protein sequence ID" value="SNY16917.1"/>
    <property type="molecule type" value="Genomic_DNA"/>
</dbReference>
<evidence type="ECO:0000256" key="3">
    <source>
        <dbReference type="ARBA" id="ARBA00022553"/>
    </source>
</evidence>
<keyword evidence="6" id="KW-0598">Phosphotransferase system</keyword>
<dbReference type="NCBIfam" id="TIGR00848">
    <property type="entry name" value="fruA"/>
    <property type="match status" value="1"/>
</dbReference>
<dbReference type="Pfam" id="PF00359">
    <property type="entry name" value="PTS_EIIA_2"/>
    <property type="match status" value="1"/>
</dbReference>
<evidence type="ECO:0000259" key="7">
    <source>
        <dbReference type="PROSITE" id="PS51094"/>
    </source>
</evidence>
<keyword evidence="3" id="KW-0597">Phosphoprotein</keyword>
<feature type="domain" description="PTS EIIA type-2" evidence="7">
    <location>
        <begin position="5"/>
        <end position="149"/>
    </location>
</feature>
<accession>A0A285G061</accession>
<organism evidence="8 9">
    <name type="scientific">Orenia metallireducens</name>
    <dbReference type="NCBI Taxonomy" id="1413210"/>
    <lineage>
        <taxon>Bacteria</taxon>
        <taxon>Bacillati</taxon>
        <taxon>Bacillota</taxon>
        <taxon>Clostridia</taxon>
        <taxon>Halanaerobiales</taxon>
        <taxon>Halobacteroidaceae</taxon>
        <taxon>Orenia</taxon>
    </lineage>
</organism>
<evidence type="ECO:0000313" key="9">
    <source>
        <dbReference type="Proteomes" id="UP000219573"/>
    </source>
</evidence>
<dbReference type="CDD" id="cd00211">
    <property type="entry name" value="PTS_IIA_fru"/>
    <property type="match status" value="1"/>
</dbReference>
<dbReference type="AlphaFoldDB" id="A0A285G061"/>
<dbReference type="InterPro" id="IPR051541">
    <property type="entry name" value="PTS_SugarTrans_NitroReg"/>
</dbReference>
<evidence type="ECO:0000256" key="4">
    <source>
        <dbReference type="ARBA" id="ARBA00022597"/>
    </source>
</evidence>
<evidence type="ECO:0000256" key="6">
    <source>
        <dbReference type="ARBA" id="ARBA00022683"/>
    </source>
</evidence>
<reference evidence="9" key="1">
    <citation type="submission" date="2017-09" db="EMBL/GenBank/DDBJ databases">
        <authorList>
            <person name="Varghese N."/>
            <person name="Submissions S."/>
        </authorList>
    </citation>
    <scope>NUCLEOTIDE SEQUENCE [LARGE SCALE GENOMIC DNA]</scope>
    <source>
        <strain evidence="9">MSL47</strain>
    </source>
</reference>
<gene>
    <name evidence="8" type="ORF">SAMN06265827_10411</name>
</gene>
<keyword evidence="4" id="KW-0762">Sugar transport</keyword>
<keyword evidence="5" id="KW-0808">Transferase</keyword>
<evidence type="ECO:0000256" key="1">
    <source>
        <dbReference type="ARBA" id="ARBA00004496"/>
    </source>
</evidence>
<dbReference type="GO" id="GO:0016020">
    <property type="term" value="C:membrane"/>
    <property type="evidence" value="ECO:0007669"/>
    <property type="project" value="InterPro"/>
</dbReference>
<dbReference type="InterPro" id="IPR016152">
    <property type="entry name" value="PTrfase/Anion_transptr"/>
</dbReference>
<comment type="subcellular location">
    <subcellularLocation>
        <location evidence="1">Cytoplasm</location>
    </subcellularLocation>
</comment>
<name>A0A285G061_9FIRM</name>
<dbReference type="FunFam" id="3.40.930.10:FF:000009">
    <property type="entry name" value="PTS system, fructose specific IIABC component"/>
    <property type="match status" value="1"/>
</dbReference>
<evidence type="ECO:0000256" key="5">
    <source>
        <dbReference type="ARBA" id="ARBA00022679"/>
    </source>
</evidence>
<sequence length="150" mass="16564">MKISNLMSEDLIKLNLANNTKNEALAEMVDLLDVAGKITSKEEFYQTILAREAKSTTGVGNGVAIPHGKSGVVKEPTLVFAKSEKGIDFESFDDQPAKIFFMIAVPEGKNDEHLKVLAQLSRKLMHADFREALMAANTKEEILTVIKENE</sequence>
<dbReference type="Proteomes" id="UP000219573">
    <property type="component" value="Unassembled WGS sequence"/>
</dbReference>
<dbReference type="SUPFAM" id="SSF55804">
    <property type="entry name" value="Phoshotransferase/anion transport protein"/>
    <property type="match status" value="1"/>
</dbReference>
<dbReference type="InterPro" id="IPR002178">
    <property type="entry name" value="PTS_EIIA_type-2_dom"/>
</dbReference>
<dbReference type="STRING" id="1413210.U472_01380"/>
<dbReference type="PROSITE" id="PS51094">
    <property type="entry name" value="PTS_EIIA_TYPE_2"/>
    <property type="match status" value="1"/>
</dbReference>
<dbReference type="RefSeq" id="WP_216358744.1">
    <property type="nucleotide sequence ID" value="NZ_OBDZ01000004.1"/>
</dbReference>
<protein>
    <submittedName>
        <fullName evidence="8">PTS system, nitrogen regulatory IIA component</fullName>
    </submittedName>
</protein>
<dbReference type="InterPro" id="IPR004715">
    <property type="entry name" value="PTS_IIA_fruc"/>
</dbReference>
<proteinExistence type="predicted"/>
<keyword evidence="2" id="KW-0813">Transport</keyword>
<dbReference type="GO" id="GO:0008982">
    <property type="term" value="F:protein-N(PI)-phosphohistidine-sugar phosphotransferase activity"/>
    <property type="evidence" value="ECO:0007669"/>
    <property type="project" value="InterPro"/>
</dbReference>
<dbReference type="PROSITE" id="PS00372">
    <property type="entry name" value="PTS_EIIA_TYPE_2_HIS"/>
    <property type="match status" value="1"/>
</dbReference>
<dbReference type="GO" id="GO:0009401">
    <property type="term" value="P:phosphoenolpyruvate-dependent sugar phosphotransferase system"/>
    <property type="evidence" value="ECO:0007669"/>
    <property type="project" value="UniProtKB-KW"/>
</dbReference>
<evidence type="ECO:0000313" key="8">
    <source>
        <dbReference type="EMBL" id="SNY16917.1"/>
    </source>
</evidence>
<dbReference type="PANTHER" id="PTHR47738:SF2">
    <property type="entry name" value="PTS SYSTEM FRUCTOSE-LIKE EIIA COMPONENT"/>
    <property type="match status" value="1"/>
</dbReference>
<dbReference type="PANTHER" id="PTHR47738">
    <property type="entry name" value="PTS SYSTEM FRUCTOSE-LIKE EIIA COMPONENT-RELATED"/>
    <property type="match status" value="1"/>
</dbReference>